<dbReference type="RefSeq" id="XP_018708792.1">
    <property type="nucleotide sequence ID" value="XM_018844342.1"/>
</dbReference>
<dbReference type="AlphaFoldDB" id="A0A162LPP9"/>
<comment type="caution">
    <text evidence="1">The sequence shown here is derived from an EMBL/GenBank/DDBJ whole genome shotgun (WGS) entry which is preliminary data.</text>
</comment>
<name>A0A162LPP9_CORFA</name>
<organism evidence="1 2">
    <name type="scientific">Cordyceps fumosorosea (strain ARSEF 2679)</name>
    <name type="common">Isaria fumosorosea</name>
    <dbReference type="NCBI Taxonomy" id="1081104"/>
    <lineage>
        <taxon>Eukaryota</taxon>
        <taxon>Fungi</taxon>
        <taxon>Dikarya</taxon>
        <taxon>Ascomycota</taxon>
        <taxon>Pezizomycotina</taxon>
        <taxon>Sordariomycetes</taxon>
        <taxon>Hypocreomycetidae</taxon>
        <taxon>Hypocreales</taxon>
        <taxon>Cordycipitaceae</taxon>
        <taxon>Cordyceps</taxon>
    </lineage>
</organism>
<evidence type="ECO:0000313" key="2">
    <source>
        <dbReference type="Proteomes" id="UP000076744"/>
    </source>
</evidence>
<evidence type="ECO:0000313" key="1">
    <source>
        <dbReference type="EMBL" id="OAA73834.1"/>
    </source>
</evidence>
<protein>
    <submittedName>
        <fullName evidence="1">Annexin A7</fullName>
    </submittedName>
</protein>
<dbReference type="EMBL" id="AZHB01000001">
    <property type="protein sequence ID" value="OAA73834.1"/>
    <property type="molecule type" value="Genomic_DNA"/>
</dbReference>
<reference evidence="1 2" key="1">
    <citation type="journal article" date="2016" name="Genome Biol. Evol.">
        <title>Divergent and convergent evolution of fungal pathogenicity.</title>
        <authorList>
            <person name="Shang Y."/>
            <person name="Xiao G."/>
            <person name="Zheng P."/>
            <person name="Cen K."/>
            <person name="Zhan S."/>
            <person name="Wang C."/>
        </authorList>
    </citation>
    <scope>NUCLEOTIDE SEQUENCE [LARGE SCALE GENOMIC DNA]</scope>
    <source>
        <strain evidence="1 2">ARSEF 2679</strain>
    </source>
</reference>
<dbReference type="Proteomes" id="UP000076744">
    <property type="component" value="Unassembled WGS sequence"/>
</dbReference>
<accession>A0A162LPP9</accession>
<dbReference type="OrthoDB" id="4875013at2759"/>
<sequence length="211" mass="24899">MPSQAIPWIANECFTTTLQSGLAKPTKPEPFFPWSEEDACYTKLFRAWDNLPIHDASTETGLLMELDHIISHFDSYIGHSDLGFRSWVKRHQLAMELELVEMPTWPKLYTLQGDEKKWRDEAWVSRYSFLVRQREIIAKCRLQRMTGCTLEDKKRFFGLSWAYPRQTLRTVNTKHPARLRNRWYEPLEYCLARMAHGSCGRLDLNSLHAEF</sequence>
<proteinExistence type="predicted"/>
<dbReference type="GeneID" id="30017027"/>
<gene>
    <name evidence="1" type="ORF">ISF_00735</name>
</gene>
<keyword evidence="2" id="KW-1185">Reference proteome</keyword>